<dbReference type="EMBL" id="CP015994">
    <property type="protein sequence ID" value="ASI47922.1"/>
    <property type="molecule type" value="Genomic_DNA"/>
</dbReference>
<evidence type="ECO:0000256" key="1">
    <source>
        <dbReference type="SAM" id="MobiDB-lite"/>
    </source>
</evidence>
<feature type="compositionally biased region" description="Low complexity" evidence="1">
    <location>
        <begin position="1176"/>
        <end position="1195"/>
    </location>
</feature>
<proteinExistence type="predicted"/>
<dbReference type="KEGG" id="aoh:AOV_03860"/>
<name>A0A2Z2LF89_9RICK</name>
<sequence length="1329" mass="148971">MLFWGRWRLVFATAAIALLLSGVPCIIKATDDDSTAQEESTDDAHAFDNIPVDTCRLGSQGVALAEEVSNTSSSTPLLTARLKVCGAWPACGTCARMYEGDCRYVFPTFVMAYGVKDPTGPGKICACKVLACNLPWDPGGWNRGCIQELGCFDKPLLRDAGPFCNVLPGRKRSARVRFVPLEFSKQSFWRPGFVAIVESWEQDTKDHRVLHRKVRKHIINPGRSGVFEGIIGRKKDEYVWHTKGWKDDKEEQQWAISEQEKSYSFSDAGTKHYLKVRREQDAVCVRYYGTDPDMSIELFEECLPIPSMELPRIYQTYSLTNSVGQGYNRDEYVRQHCKNSAASRTEYLTSSDESEKYRIKFIRGKDTVSRNGDNTRQGESGRAFVQHLKKSTRGKWMVFDEKGEAWEIQEEQIVENVEKSSEWYKKHITDNSDRRTRSSESDTCERELRECVKFGGKNMCVSVANAAREWGRSVLPGVLLQLQRNGHQKWNTETSYYKHPVGAFWGYSSIDFMQQKITEIAKDYGGNANKVEFVGVAADKNRELGGICGRANDGSHDSKCKYYEVTGKPRVMCITGIGSGADTSDYEVASSSDGGISRTWLKKQPKMLRRYVLAGEDDDARRVVCDDKYSMNLQLLSQPVLDNIVVKDGRFVVPKKLSGEASSRGRSGGDPCARVDSNTVYYYESGRFTTEPGSLVGCVDPSTQYYAPGQKVEGCTYEYVSRDDYRPMSLGGRVGMRAGYYFPAGVPVSDEIEEEGAVVKLRPLSVYDRGLCIDSFPRYWYEPEYKITGGQTQTVSKEYVVLKFEASSGDQTVGTLPTQNGKWCQFYKIEAWGGGEAAAITDVGARRSGRPGQYVVGILRNPDQNGKYSCDVFAHYNKQRGATKISDLEFLIKVDIGEGGEYQQPKKAESHKQPPVKYFPTRDRENYGGGTGAGGDTVVKLCTKKKNSTNGGTQGSTQNTEQCHEIMRAVGGGSTHAGVLNVRAIKDLMVSYRTIIGDVLAGDDGATKLLLEGRAMFTKFPLEMNFPLTREKEHILDVKEYFEGRSLPRSLCRRKLRYSKWRENGVFVPGMGGCWGDDSSITPGLGESGAVMVTCERWDTVGPRELGFGDEIKPEQASEPGKREEEQQRPDSKPGSTVETEWSSSGRAVSRTQRGDVQQSEERKLKGAESKGTTKPGSTTAARSTASAGRTTSPAGKSTESAVKQLKVEEPKKPAPKPQPKPEPQWPAKKKYLYCPWHAWWTIGNGHYSCMGGLREYEEVFKSEADYEYFLAKQYKVRYMSGCDDERCIHFEQGYTNNPHASEGYWWKRVDKLDQKYKRGRYSPKGKKR</sequence>
<feature type="compositionally biased region" description="Polar residues" evidence="1">
    <location>
        <begin position="1134"/>
        <end position="1158"/>
    </location>
</feature>
<keyword evidence="3" id="KW-1185">Reference proteome</keyword>
<feature type="compositionally biased region" description="Basic and acidic residues" evidence="1">
    <location>
        <begin position="1160"/>
        <end position="1169"/>
    </location>
</feature>
<reference evidence="3" key="1">
    <citation type="submission" date="2018-06" db="EMBL/GenBank/DDBJ databases">
        <title>The Anaplasma ovis genome reveals a high proportion of pseudogenes.</title>
        <authorList>
            <person name="Liu Z."/>
            <person name="Peasley A.M."/>
            <person name="Yang J."/>
            <person name="Li Y."/>
            <person name="Guan G."/>
            <person name="Luo J."/>
            <person name="Yin H."/>
            <person name="Brayton K.A."/>
        </authorList>
    </citation>
    <scope>NUCLEOTIDE SEQUENCE [LARGE SCALE GENOMIC DNA]</scope>
    <source>
        <strain evidence="3">Haibei</strain>
    </source>
</reference>
<feature type="compositionally biased region" description="Pro residues" evidence="1">
    <location>
        <begin position="1216"/>
        <end position="1225"/>
    </location>
</feature>
<dbReference type="Proteomes" id="UP000259762">
    <property type="component" value="Chromosome"/>
</dbReference>
<evidence type="ECO:0000313" key="3">
    <source>
        <dbReference type="Proteomes" id="UP000259762"/>
    </source>
</evidence>
<dbReference type="OrthoDB" id="7164972at2"/>
<feature type="compositionally biased region" description="Basic and acidic residues" evidence="1">
    <location>
        <begin position="1110"/>
        <end position="1132"/>
    </location>
</feature>
<reference evidence="2 3" key="2">
    <citation type="journal article" date="2019" name="BMC Genomics">
        <title>The Anaplasma ovis genome reveals a high proportion of pseudogenes.</title>
        <authorList>
            <person name="Liu Z."/>
            <person name="Peasley A.M."/>
            <person name="Yang J."/>
            <person name="Li Y."/>
            <person name="Guan G."/>
            <person name="Luo J."/>
            <person name="Yin H."/>
            <person name="Brayton K.A."/>
        </authorList>
    </citation>
    <scope>NUCLEOTIDE SEQUENCE [LARGE SCALE GENOMIC DNA]</scope>
    <source>
        <strain evidence="2 3">Haibei</strain>
    </source>
</reference>
<evidence type="ECO:0000313" key="2">
    <source>
        <dbReference type="EMBL" id="ASI47922.1"/>
    </source>
</evidence>
<organism evidence="2 3">
    <name type="scientific">Anaplasma ovis str. Haibei</name>
    <dbReference type="NCBI Taxonomy" id="1248439"/>
    <lineage>
        <taxon>Bacteria</taxon>
        <taxon>Pseudomonadati</taxon>
        <taxon>Pseudomonadota</taxon>
        <taxon>Alphaproteobacteria</taxon>
        <taxon>Rickettsiales</taxon>
        <taxon>Anaplasmataceae</taxon>
        <taxon>Anaplasma</taxon>
    </lineage>
</organism>
<accession>A0A2Z2LF89</accession>
<dbReference type="RefSeq" id="WP_075139217.1">
    <property type="nucleotide sequence ID" value="NZ_CP015994.1"/>
</dbReference>
<gene>
    <name evidence="2" type="ORF">AOV_03860</name>
</gene>
<feature type="region of interest" description="Disordered" evidence="1">
    <location>
        <begin position="1102"/>
        <end position="1203"/>
    </location>
</feature>
<feature type="region of interest" description="Disordered" evidence="1">
    <location>
        <begin position="1208"/>
        <end position="1227"/>
    </location>
</feature>
<protein>
    <submittedName>
        <fullName evidence="2">Uncharacterized protein</fullName>
    </submittedName>
</protein>